<dbReference type="Gene3D" id="2.180.10.10">
    <property type="entry name" value="RHS repeat-associated core"/>
    <property type="match status" value="1"/>
</dbReference>
<protein>
    <submittedName>
        <fullName evidence="1">RHS repeat protein</fullName>
    </submittedName>
</protein>
<dbReference type="EMBL" id="CP050995">
    <property type="protein sequence ID" value="QIY92399.1"/>
    <property type="molecule type" value="Genomic_DNA"/>
</dbReference>
<dbReference type="RefSeq" id="WP_168239355.1">
    <property type="nucleotide sequence ID" value="NZ_CP050995.1"/>
</dbReference>
<proteinExistence type="predicted"/>
<accession>A0ABX6KUV9</accession>
<keyword evidence="2" id="KW-1185">Reference proteome</keyword>
<organism evidence="1 2">
    <name type="scientific">Chryseobacterium gallinarum</name>
    <dbReference type="NCBI Taxonomy" id="1324352"/>
    <lineage>
        <taxon>Bacteria</taxon>
        <taxon>Pseudomonadati</taxon>
        <taxon>Bacteroidota</taxon>
        <taxon>Flavobacteriia</taxon>
        <taxon>Flavobacteriales</taxon>
        <taxon>Weeksellaceae</taxon>
        <taxon>Chryseobacterium group</taxon>
        <taxon>Chryseobacterium</taxon>
    </lineage>
</organism>
<name>A0ABX6KUV9_CHRGL</name>
<evidence type="ECO:0000313" key="1">
    <source>
        <dbReference type="EMBL" id="QIY92399.1"/>
    </source>
</evidence>
<reference evidence="1 2" key="1">
    <citation type="submission" date="2019-09" db="EMBL/GenBank/DDBJ databases">
        <title>FDA dAtabase for Regulatory Grade micrObial Sequences (FDA-ARGOS): Supporting development and validation of Infectious Disease Dx tests.</title>
        <authorList>
            <person name="Sciortino C."/>
            <person name="Tallon L."/>
            <person name="Sadzewicz L."/>
            <person name="Vavikolanu K."/>
            <person name="Mehta A."/>
            <person name="Aluvathingal J."/>
            <person name="Nadendla S."/>
            <person name="Nandy P."/>
            <person name="Geyer C."/>
            <person name="Yan Y."/>
            <person name="Sichtig H."/>
        </authorList>
    </citation>
    <scope>NUCLEOTIDE SEQUENCE [LARGE SCALE GENOMIC DNA]</scope>
    <source>
        <strain evidence="1 2">FDAARGOS_636</strain>
    </source>
</reference>
<dbReference type="Proteomes" id="UP000501570">
    <property type="component" value="Chromosome"/>
</dbReference>
<sequence length="814" mass="93849">MKKTFLWVVFFLYHTLYYAQSHNEAIIRPTPSIAELSTYNTIPVSIQTGIPEISYPLINLETGNKSVRINLGLSYHAANTSAKDWTSEVGKGWSFLSGGSISREIFGDFDESFDDSSFYAYQKNEFNDIYNFNIPGESGKFRFIRDIQNNTFELVKLTPFTSKIEYSRNNNQATLILDSFTITSETGIKYVFKDYDINLMNVLVWRNPDPEVGDVYTDQKYRSAFYLSSILDENGQELVKYTYLRDLKYTLGTNNQAIDTETNKLIRIDAKSYGFIEINYNRDESLRSRNDIFAINNVVLKAANNIFIKKYVFNYSYDYFQPNSWNNTTDAYRILDSFSQVDSNGKTIEKYTFYNTQFSYEAPFFNANGHVNGKIYNVYNVLNKVTLPTGGTIVYDFEMRLYSNIEGLPRIKNIKYFNSIPDNITGFYNIVPARVDEYDYRNFDNSGDSGYLVEGGKIDGKMANPVFIYKNVKVSQGNNIGYTKYYFKAPDAYPYRSSDGVWPNFNLTRGGLIDRKEIYNALNQKLSEDLFDYVIEEYNGPKYWVTPSSNIRNFYLKTSWIKNSKVTSRNYFDVRVVETKNEVFRNTHNNKPSLERFTSSDGSIQETSYQYAAEKNNQKLIATNMVGFPLETAFVVKKNNSDPGKLLSRSETKYENSGNYLPTSIAYYDSQNLLNSEVIFNQYDNKGNLEQYTAKDGIPVTFIWGYNKTLPIAMVHGATYGQIAPYITEIVTKSNATVISEQALQSALDLFRNNSNLGKYQITTYVYDSLSRIKSSTPPSGIREIYQYDFAGRLDRVEDENGKVIKKYEYNYKH</sequence>
<evidence type="ECO:0000313" key="2">
    <source>
        <dbReference type="Proteomes" id="UP000501570"/>
    </source>
</evidence>
<gene>
    <name evidence="1" type="ORF">FOB44_17840</name>
</gene>